<feature type="domain" description="Follistatin-like" evidence="4">
    <location>
        <begin position="86"/>
        <end position="108"/>
    </location>
</feature>
<dbReference type="GO" id="GO:0004867">
    <property type="term" value="F:serine-type endopeptidase inhibitor activity"/>
    <property type="evidence" value="ECO:0007669"/>
    <property type="project" value="UniProtKB-KW"/>
</dbReference>
<keyword evidence="6" id="KW-1185">Reference proteome</keyword>
<dbReference type="InterPro" id="IPR002919">
    <property type="entry name" value="TIL_dom"/>
</dbReference>
<evidence type="ECO:0000313" key="5">
    <source>
        <dbReference type="EMBL" id="GMS91327.1"/>
    </source>
</evidence>
<feature type="domain" description="Follistatin-like" evidence="4">
    <location>
        <begin position="140"/>
        <end position="163"/>
    </location>
</feature>
<dbReference type="InterPro" id="IPR015369">
    <property type="entry name" value="Follistatin/Osteonectin_EGF"/>
</dbReference>
<dbReference type="AlphaFoldDB" id="A0AAV5T8S5"/>
<name>A0AAV5T8S5_9BILA</name>
<feature type="domain" description="Follistatin-like" evidence="4">
    <location>
        <begin position="112"/>
        <end position="134"/>
    </location>
</feature>
<keyword evidence="3" id="KW-0325">Glycoprotein</keyword>
<feature type="non-terminal residue" evidence="5">
    <location>
        <position position="1"/>
    </location>
</feature>
<feature type="domain" description="Follistatin-like" evidence="4">
    <location>
        <begin position="58"/>
        <end position="80"/>
    </location>
</feature>
<sequence>QVFRECSEMCEPKCGDVQERACPAVCGPPKCQCDIGFYINNVGDCVSKEDCELDASITCANIDCVSGFICEMKEGKPTCRAGDHVTCDGFDCDVDHHCEILDTAPRCIADVTCENVDCKSGMVCEMKEGKPTCVNSDALTCETVNCADNHRCAINPEGAPECIPRLTCANIRCAGECRDTPRGPVCGPRP</sequence>
<protein>
    <recommendedName>
        <fullName evidence="4">Follistatin-like domain-containing protein</fullName>
    </recommendedName>
</protein>
<dbReference type="SUPFAM" id="SSF57567">
    <property type="entry name" value="Serine protease inhibitors"/>
    <property type="match status" value="1"/>
</dbReference>
<evidence type="ECO:0000313" key="6">
    <source>
        <dbReference type="Proteomes" id="UP001432027"/>
    </source>
</evidence>
<keyword evidence="1" id="KW-0722">Serine protease inhibitor</keyword>
<evidence type="ECO:0000256" key="3">
    <source>
        <dbReference type="ARBA" id="ARBA00023180"/>
    </source>
</evidence>
<dbReference type="Gene3D" id="2.10.25.10">
    <property type="entry name" value="Laminin"/>
    <property type="match status" value="1"/>
</dbReference>
<dbReference type="Pfam" id="PF09289">
    <property type="entry name" value="FOLN"/>
    <property type="match status" value="1"/>
</dbReference>
<dbReference type="InterPro" id="IPR036084">
    <property type="entry name" value="Ser_inhib-like_sf"/>
</dbReference>
<reference evidence="5" key="1">
    <citation type="submission" date="2023-10" db="EMBL/GenBank/DDBJ databases">
        <title>Genome assembly of Pristionchus species.</title>
        <authorList>
            <person name="Yoshida K."/>
            <person name="Sommer R.J."/>
        </authorList>
    </citation>
    <scope>NUCLEOTIDE SEQUENCE</scope>
    <source>
        <strain evidence="5">RS0144</strain>
    </source>
</reference>
<evidence type="ECO:0000259" key="4">
    <source>
        <dbReference type="SMART" id="SM00274"/>
    </source>
</evidence>
<dbReference type="CDD" id="cd19941">
    <property type="entry name" value="TIL"/>
    <property type="match status" value="1"/>
</dbReference>
<keyword evidence="1" id="KW-0646">Protease inhibitor</keyword>
<evidence type="ECO:0000256" key="2">
    <source>
        <dbReference type="ARBA" id="ARBA00023157"/>
    </source>
</evidence>
<accession>A0AAV5T8S5</accession>
<dbReference type="Proteomes" id="UP001432027">
    <property type="component" value="Unassembled WGS sequence"/>
</dbReference>
<gene>
    <name evidence="5" type="ORF">PENTCL1PPCAC_13502</name>
</gene>
<feature type="non-terminal residue" evidence="5">
    <location>
        <position position="190"/>
    </location>
</feature>
<dbReference type="Pfam" id="PF01826">
    <property type="entry name" value="TIL"/>
    <property type="match status" value="1"/>
</dbReference>
<dbReference type="EMBL" id="BTSX01000003">
    <property type="protein sequence ID" value="GMS91327.1"/>
    <property type="molecule type" value="Genomic_DNA"/>
</dbReference>
<keyword evidence="2" id="KW-1015">Disulfide bond</keyword>
<proteinExistence type="predicted"/>
<dbReference type="InterPro" id="IPR003645">
    <property type="entry name" value="Fol_N"/>
</dbReference>
<evidence type="ECO:0000256" key="1">
    <source>
        <dbReference type="ARBA" id="ARBA00022900"/>
    </source>
</evidence>
<dbReference type="SMART" id="SM00274">
    <property type="entry name" value="FOLN"/>
    <property type="match status" value="4"/>
</dbReference>
<organism evidence="5 6">
    <name type="scientific">Pristionchus entomophagus</name>
    <dbReference type="NCBI Taxonomy" id="358040"/>
    <lineage>
        <taxon>Eukaryota</taxon>
        <taxon>Metazoa</taxon>
        <taxon>Ecdysozoa</taxon>
        <taxon>Nematoda</taxon>
        <taxon>Chromadorea</taxon>
        <taxon>Rhabditida</taxon>
        <taxon>Rhabditina</taxon>
        <taxon>Diplogasteromorpha</taxon>
        <taxon>Diplogasteroidea</taxon>
        <taxon>Neodiplogasteridae</taxon>
        <taxon>Pristionchus</taxon>
    </lineage>
</organism>
<comment type="caution">
    <text evidence="5">The sequence shown here is derived from an EMBL/GenBank/DDBJ whole genome shotgun (WGS) entry which is preliminary data.</text>
</comment>